<evidence type="ECO:0000313" key="2">
    <source>
        <dbReference type="Proteomes" id="UP000326396"/>
    </source>
</evidence>
<keyword evidence="2" id="KW-1185">Reference proteome</keyword>
<proteinExistence type="predicted"/>
<sequence>MVISNRSEVLTGDHGGNGGVCRIMLADEWEELLHLQAGQHAWVEFIWFRGVTEIRIAHVPRCYDEELETERGGWNIDVQICTLAGN</sequence>
<dbReference type="Proteomes" id="UP000326396">
    <property type="component" value="Linkage Group LG1"/>
</dbReference>
<reference evidence="1 2" key="1">
    <citation type="submission" date="2019-05" db="EMBL/GenBank/DDBJ databases">
        <title>Mikania micrantha, genome provides insights into the molecular mechanism of rapid growth.</title>
        <authorList>
            <person name="Liu B."/>
        </authorList>
    </citation>
    <scope>NUCLEOTIDE SEQUENCE [LARGE SCALE GENOMIC DNA]</scope>
    <source>
        <strain evidence="1">NLD-2019</strain>
        <tissue evidence="1">Leaf</tissue>
    </source>
</reference>
<gene>
    <name evidence="1" type="ORF">E3N88_02622</name>
</gene>
<name>A0A5N6Q625_9ASTR</name>
<organism evidence="1 2">
    <name type="scientific">Mikania micrantha</name>
    <name type="common">bitter vine</name>
    <dbReference type="NCBI Taxonomy" id="192012"/>
    <lineage>
        <taxon>Eukaryota</taxon>
        <taxon>Viridiplantae</taxon>
        <taxon>Streptophyta</taxon>
        <taxon>Embryophyta</taxon>
        <taxon>Tracheophyta</taxon>
        <taxon>Spermatophyta</taxon>
        <taxon>Magnoliopsida</taxon>
        <taxon>eudicotyledons</taxon>
        <taxon>Gunneridae</taxon>
        <taxon>Pentapetalae</taxon>
        <taxon>asterids</taxon>
        <taxon>campanulids</taxon>
        <taxon>Asterales</taxon>
        <taxon>Asteraceae</taxon>
        <taxon>Asteroideae</taxon>
        <taxon>Heliantheae alliance</taxon>
        <taxon>Eupatorieae</taxon>
        <taxon>Mikania</taxon>
    </lineage>
</organism>
<comment type="caution">
    <text evidence="1">The sequence shown here is derived from an EMBL/GenBank/DDBJ whole genome shotgun (WGS) entry which is preliminary data.</text>
</comment>
<protein>
    <submittedName>
        <fullName evidence="1">Uncharacterized protein</fullName>
    </submittedName>
</protein>
<dbReference type="EMBL" id="SZYD01000001">
    <property type="protein sequence ID" value="KAD7479486.1"/>
    <property type="molecule type" value="Genomic_DNA"/>
</dbReference>
<dbReference type="AlphaFoldDB" id="A0A5N6Q625"/>
<evidence type="ECO:0000313" key="1">
    <source>
        <dbReference type="EMBL" id="KAD7479486.1"/>
    </source>
</evidence>
<accession>A0A5N6Q625</accession>